<keyword evidence="1" id="KW-0732">Signal</keyword>
<gene>
    <name evidence="4" type="ORF">KDM89_01100</name>
</gene>
<dbReference type="Gene3D" id="3.60.21.70">
    <property type="entry name" value="PhoD-like phosphatase"/>
    <property type="match status" value="1"/>
</dbReference>
<proteinExistence type="predicted"/>
<comment type="caution">
    <text evidence="4">The sequence shown here is derived from an EMBL/GenBank/DDBJ whole genome shotgun (WGS) entry which is preliminary data.</text>
</comment>
<sequence>MDRRQFLKYSGFFTVSVASTALTACGGSSNNTDTTTAALPAASGGSWTFPQSIASGDPRPDSVVLWTRVVPASAGIASVAAAGNDVSIRLVVTAADNSSALGGNTALSGTAVVDTRLPVMASFDNTVRNKVTGLQPGTVYFYQFVAGDVRSNVGRFKTAPAAGADLSQLQFAYLTCQDWSVNHWGAFDYIAKNENLDFVVHLGDYVYETVGASFQTGSVEARHTALQLPDGTVLNDASGKATTAKYATTTNDYRYLYKMYRSDPRLQAVHERFAMIATWDDHEFSDDAWQDAVTYENNSLDSAGNNVRNTTRRRSANQAWFEYMPADVNLDNANTSFQNIQIYRDFQFGKLMQLVMTDERLYRTDHVVPENLMNPATGKPLNSSLGSRYIVPKDVFDALEGQKVTAATAMTGDPLNNTSMLGKTQRDWWKGKMSAATATWKVWGNEVSLLRMGLNGTDAIATLIALNSVSTLASSITSALANPALQGNVLVASALVAAVTAGASQQVAAGAGIAIATADAMSGNPLSAATSAGLTAAQAGIAVAAYNAAKTAAPAGTATQVGAAAQTIAFGYIKPDVQANKQNSQFVIASGQQAALSSFFTRFLLNCDQWDGYNAERKALMQFLQTSKISNVVAITGDIHGFFAGTVNTDFDAANGGTPVMVDLVSAGISSDSFFTYLKDGAGSTGLATIIFWPLTIPVPNIGNVTINVNLLDYTMGKAAPTVDDLAEQIRVQLTGALAAKGVPEGATLTGTVAAVLAGLKTNSDFNTSLVGLAQQLSALNSNPWMKHINADAQGYTVVTLTPGKLVAQFKQVNKLVNTGSMTAPANVIARITTATVNAGTAGLTLS</sequence>
<feature type="chain" id="PRO_5038059072" evidence="1">
    <location>
        <begin position="25"/>
        <end position="847"/>
    </location>
</feature>
<dbReference type="SUPFAM" id="SSF56300">
    <property type="entry name" value="Metallo-dependent phosphatases"/>
    <property type="match status" value="1"/>
</dbReference>
<evidence type="ECO:0000313" key="5">
    <source>
        <dbReference type="Proteomes" id="UP000680067"/>
    </source>
</evidence>
<dbReference type="AlphaFoldDB" id="A0A941DJH9"/>
<reference evidence="4" key="1">
    <citation type="submission" date="2021-04" db="EMBL/GenBank/DDBJ databases">
        <title>novel species isolated from subtropical streams in China.</title>
        <authorList>
            <person name="Lu H."/>
        </authorList>
    </citation>
    <scope>NUCLEOTIDE SEQUENCE</scope>
    <source>
        <strain evidence="4">LFS511W</strain>
    </source>
</reference>
<dbReference type="PROSITE" id="PS51257">
    <property type="entry name" value="PROKAR_LIPOPROTEIN"/>
    <property type="match status" value="1"/>
</dbReference>
<keyword evidence="5" id="KW-1185">Reference proteome</keyword>
<dbReference type="PANTHER" id="PTHR43606">
    <property type="entry name" value="PHOSPHATASE, PUTATIVE (AFU_ORTHOLOGUE AFUA_6G08710)-RELATED"/>
    <property type="match status" value="1"/>
</dbReference>
<dbReference type="InterPro" id="IPR029052">
    <property type="entry name" value="Metallo-depent_PP-like"/>
</dbReference>
<dbReference type="InterPro" id="IPR018946">
    <property type="entry name" value="PhoD-like_MPP"/>
</dbReference>
<evidence type="ECO:0000259" key="2">
    <source>
        <dbReference type="Pfam" id="PF09423"/>
    </source>
</evidence>
<organism evidence="4 5">
    <name type="scientific">Undibacterium luofuense</name>
    <dbReference type="NCBI Taxonomy" id="2828733"/>
    <lineage>
        <taxon>Bacteria</taxon>
        <taxon>Pseudomonadati</taxon>
        <taxon>Pseudomonadota</taxon>
        <taxon>Betaproteobacteria</taxon>
        <taxon>Burkholderiales</taxon>
        <taxon>Oxalobacteraceae</taxon>
        <taxon>Undibacterium</taxon>
    </lineage>
</organism>
<dbReference type="CDD" id="cd07389">
    <property type="entry name" value="MPP_PhoD"/>
    <property type="match status" value="1"/>
</dbReference>
<dbReference type="Proteomes" id="UP000680067">
    <property type="component" value="Unassembled WGS sequence"/>
</dbReference>
<feature type="signal peptide" evidence="1">
    <location>
        <begin position="1"/>
        <end position="24"/>
    </location>
</feature>
<dbReference type="Pfam" id="PF09423">
    <property type="entry name" value="PhoD"/>
    <property type="match status" value="1"/>
</dbReference>
<dbReference type="Pfam" id="PF16655">
    <property type="entry name" value="PhoD_N"/>
    <property type="match status" value="1"/>
</dbReference>
<protein>
    <submittedName>
        <fullName evidence="4">Alkaline phosphatase D family protein</fullName>
    </submittedName>
</protein>
<evidence type="ECO:0000259" key="3">
    <source>
        <dbReference type="Pfam" id="PF16655"/>
    </source>
</evidence>
<evidence type="ECO:0000256" key="1">
    <source>
        <dbReference type="SAM" id="SignalP"/>
    </source>
</evidence>
<dbReference type="EMBL" id="JAGSPN010000001">
    <property type="protein sequence ID" value="MBR7780724.1"/>
    <property type="molecule type" value="Genomic_DNA"/>
</dbReference>
<evidence type="ECO:0000313" key="4">
    <source>
        <dbReference type="EMBL" id="MBR7780724.1"/>
    </source>
</evidence>
<name>A0A941DJH9_9BURK</name>
<dbReference type="PANTHER" id="PTHR43606:SF2">
    <property type="entry name" value="ALKALINE PHOSPHATASE FAMILY PROTEIN (AFU_ORTHOLOGUE AFUA_5G03860)"/>
    <property type="match status" value="1"/>
</dbReference>
<dbReference type="InterPro" id="IPR038607">
    <property type="entry name" value="PhoD-like_sf"/>
</dbReference>
<dbReference type="RefSeq" id="WP_212686112.1">
    <property type="nucleotide sequence ID" value="NZ_JAGSPN010000001.1"/>
</dbReference>
<dbReference type="InterPro" id="IPR052900">
    <property type="entry name" value="Phospholipid_Metab_Enz"/>
</dbReference>
<accession>A0A941DJH9</accession>
<feature type="domain" description="Phospholipase D N-terminal" evidence="3">
    <location>
        <begin position="52"/>
        <end position="158"/>
    </location>
</feature>
<dbReference type="InterPro" id="IPR032093">
    <property type="entry name" value="PhoD_N"/>
</dbReference>
<dbReference type="Gene3D" id="2.60.40.380">
    <property type="entry name" value="Purple acid phosphatase-like, N-terminal"/>
    <property type="match status" value="1"/>
</dbReference>
<feature type="domain" description="PhoD-like phosphatase metallophosphatase" evidence="2">
    <location>
        <begin position="171"/>
        <end position="679"/>
    </location>
</feature>